<evidence type="ECO:0000313" key="2">
    <source>
        <dbReference type="Proteomes" id="UP000061382"/>
    </source>
</evidence>
<accession>A0A0P0D3F6</accession>
<gene>
    <name evidence="1" type="ORF">DC20_21515</name>
</gene>
<keyword evidence="1" id="KW-0614">Plasmid</keyword>
<dbReference type="Proteomes" id="UP000061382">
    <property type="component" value="Plasmid 1"/>
</dbReference>
<dbReference type="EMBL" id="CP012644">
    <property type="protein sequence ID" value="ALJ01644.1"/>
    <property type="molecule type" value="Genomic_DNA"/>
</dbReference>
<proteinExistence type="predicted"/>
<keyword evidence="2" id="KW-1185">Reference proteome</keyword>
<name>A0A0P0D3F6_9BACT</name>
<geneLocation type="plasmid" evidence="1 2">
    <name>1</name>
</geneLocation>
<organism evidence="1 2">
    <name type="scientific">Rufibacter tibetensis</name>
    <dbReference type="NCBI Taxonomy" id="512763"/>
    <lineage>
        <taxon>Bacteria</taxon>
        <taxon>Pseudomonadati</taxon>
        <taxon>Bacteroidota</taxon>
        <taxon>Cytophagia</taxon>
        <taxon>Cytophagales</taxon>
        <taxon>Hymenobacteraceae</taxon>
        <taxon>Rufibacter</taxon>
    </lineage>
</organism>
<protein>
    <submittedName>
        <fullName evidence="1">Uncharacterized protein</fullName>
    </submittedName>
</protein>
<dbReference type="KEGG" id="rti:DC20_21515"/>
<dbReference type="PATRIC" id="fig|512763.3.peg.4729"/>
<reference evidence="1 2" key="1">
    <citation type="submission" date="2015-08" db="EMBL/GenBank/DDBJ databases">
        <title>Complete genome sequence of Rufibacter tibetensis strain 1351t, a radiation-resistant bacterium from tibet plateau.</title>
        <authorList>
            <person name="Dai J."/>
        </authorList>
    </citation>
    <scope>NUCLEOTIDE SEQUENCE [LARGE SCALE GENOMIC DNA]</scope>
    <source>
        <strain evidence="1 2">1351</strain>
        <plasmid evidence="1 2">1</plasmid>
    </source>
</reference>
<sequence>MMVQVVGQDKKATVNGLAESIGSISFPGFTHAYIRMTMRVFGANSSFIEAHLSARKSKWPEGRHISYLPEGTPHRPHILQRGAIVHV</sequence>
<evidence type="ECO:0000313" key="1">
    <source>
        <dbReference type="EMBL" id="ALJ01644.1"/>
    </source>
</evidence>
<dbReference type="AlphaFoldDB" id="A0A0P0D3F6"/>